<dbReference type="Proteomes" id="UP000007752">
    <property type="component" value="Chromosome 8"/>
</dbReference>
<proteinExistence type="predicted"/>
<gene>
    <name evidence="3" type="ORF">OsJ_26887</name>
</gene>
<feature type="compositionally biased region" description="Basic and acidic residues" evidence="2">
    <location>
        <begin position="35"/>
        <end position="50"/>
    </location>
</feature>
<dbReference type="SUPFAM" id="SSF48452">
    <property type="entry name" value="TPR-like"/>
    <property type="match status" value="1"/>
</dbReference>
<reference evidence="3" key="2">
    <citation type="submission" date="2008-12" db="EMBL/GenBank/DDBJ databases">
        <title>Improved gene annotation of the rice (Oryza sativa) genomes.</title>
        <authorList>
            <person name="Wang J."/>
            <person name="Li R."/>
            <person name="Fan W."/>
            <person name="Huang Q."/>
            <person name="Zhang J."/>
            <person name="Zhou Y."/>
            <person name="Hu Y."/>
            <person name="Zi S."/>
            <person name="Li J."/>
            <person name="Ni P."/>
            <person name="Zheng H."/>
            <person name="Zhang Y."/>
            <person name="Zhao M."/>
            <person name="Hao Q."/>
            <person name="McDermott J."/>
            <person name="Samudrala R."/>
            <person name="Kristiansen K."/>
            <person name="Wong G.K.-S."/>
        </authorList>
    </citation>
    <scope>NUCLEOTIDE SEQUENCE</scope>
</reference>
<name>B9G0B2_ORYSJ</name>
<keyword evidence="1" id="KW-0040">ANK repeat</keyword>
<evidence type="ECO:0000256" key="2">
    <source>
        <dbReference type="SAM" id="MobiDB-lite"/>
    </source>
</evidence>
<dbReference type="PROSITE" id="PS50088">
    <property type="entry name" value="ANK_REPEAT"/>
    <property type="match status" value="3"/>
</dbReference>
<dbReference type="AlphaFoldDB" id="B9G0B2"/>
<dbReference type="Pfam" id="PF12796">
    <property type="entry name" value="Ank_2"/>
    <property type="match status" value="1"/>
</dbReference>
<dbReference type="PROSITE" id="PS50297">
    <property type="entry name" value="ANK_REP_REGION"/>
    <property type="match status" value="3"/>
</dbReference>
<dbReference type="PANTHER" id="PTHR46224">
    <property type="entry name" value="ANKYRIN REPEAT FAMILY PROTEIN"/>
    <property type="match status" value="1"/>
</dbReference>
<dbReference type="InterPro" id="IPR036770">
    <property type="entry name" value="Ankyrin_rpt-contain_sf"/>
</dbReference>
<dbReference type="InterPro" id="IPR002110">
    <property type="entry name" value="Ankyrin_rpt"/>
</dbReference>
<feature type="region of interest" description="Disordered" evidence="2">
    <location>
        <begin position="1"/>
        <end position="74"/>
    </location>
</feature>
<protein>
    <submittedName>
        <fullName evidence="3">Uncharacterized protein</fullName>
    </submittedName>
</protein>
<reference evidence="3" key="1">
    <citation type="journal article" date="2005" name="PLoS Biol.">
        <title>The genomes of Oryza sativa: a history of duplications.</title>
        <authorList>
            <person name="Yu J."/>
            <person name="Wang J."/>
            <person name="Lin W."/>
            <person name="Li S."/>
            <person name="Li H."/>
            <person name="Zhou J."/>
            <person name="Ni P."/>
            <person name="Dong W."/>
            <person name="Hu S."/>
            <person name="Zeng C."/>
            <person name="Zhang J."/>
            <person name="Zhang Y."/>
            <person name="Li R."/>
            <person name="Xu Z."/>
            <person name="Li S."/>
            <person name="Li X."/>
            <person name="Zheng H."/>
            <person name="Cong L."/>
            <person name="Lin L."/>
            <person name="Yin J."/>
            <person name="Geng J."/>
            <person name="Li G."/>
            <person name="Shi J."/>
            <person name="Liu J."/>
            <person name="Lv H."/>
            <person name="Li J."/>
            <person name="Wang J."/>
            <person name="Deng Y."/>
            <person name="Ran L."/>
            <person name="Shi X."/>
            <person name="Wang X."/>
            <person name="Wu Q."/>
            <person name="Li C."/>
            <person name="Ren X."/>
            <person name="Wang J."/>
            <person name="Wang X."/>
            <person name="Li D."/>
            <person name="Liu D."/>
            <person name="Zhang X."/>
            <person name="Ji Z."/>
            <person name="Zhao W."/>
            <person name="Sun Y."/>
            <person name="Zhang Z."/>
            <person name="Bao J."/>
            <person name="Han Y."/>
            <person name="Dong L."/>
            <person name="Ji J."/>
            <person name="Chen P."/>
            <person name="Wu S."/>
            <person name="Liu J."/>
            <person name="Xiao Y."/>
            <person name="Bu D."/>
            <person name="Tan J."/>
            <person name="Yang L."/>
            <person name="Ye C."/>
            <person name="Zhang J."/>
            <person name="Xu J."/>
            <person name="Zhou Y."/>
            <person name="Yu Y."/>
            <person name="Zhang B."/>
            <person name="Zhuang S."/>
            <person name="Wei H."/>
            <person name="Liu B."/>
            <person name="Lei M."/>
            <person name="Yu H."/>
            <person name="Li Y."/>
            <person name="Xu H."/>
            <person name="Wei S."/>
            <person name="He X."/>
            <person name="Fang L."/>
            <person name="Zhang Z."/>
            <person name="Zhang Y."/>
            <person name="Huang X."/>
            <person name="Su Z."/>
            <person name="Tong W."/>
            <person name="Li J."/>
            <person name="Tong Z."/>
            <person name="Li S."/>
            <person name="Ye J."/>
            <person name="Wang L."/>
            <person name="Fang L."/>
            <person name="Lei T."/>
            <person name="Chen C."/>
            <person name="Chen H."/>
            <person name="Xu Z."/>
            <person name="Li H."/>
            <person name="Huang H."/>
            <person name="Zhang F."/>
            <person name="Xu H."/>
            <person name="Li N."/>
            <person name="Zhao C."/>
            <person name="Li S."/>
            <person name="Dong L."/>
            <person name="Huang Y."/>
            <person name="Li L."/>
            <person name="Xi Y."/>
            <person name="Qi Q."/>
            <person name="Li W."/>
            <person name="Zhang B."/>
            <person name="Hu W."/>
            <person name="Zhang Y."/>
            <person name="Tian X."/>
            <person name="Jiao Y."/>
            <person name="Liang X."/>
            <person name="Jin J."/>
            <person name="Gao L."/>
            <person name="Zheng W."/>
            <person name="Hao B."/>
            <person name="Liu S."/>
            <person name="Wang W."/>
            <person name="Yuan L."/>
            <person name="Cao M."/>
            <person name="McDermott J."/>
            <person name="Samudrala R."/>
            <person name="Wang J."/>
            <person name="Wong G.K."/>
            <person name="Yang H."/>
        </authorList>
    </citation>
    <scope>NUCLEOTIDE SEQUENCE [LARGE SCALE GENOMIC DNA]</scope>
</reference>
<evidence type="ECO:0000256" key="1">
    <source>
        <dbReference type="PROSITE-ProRule" id="PRU00023"/>
    </source>
</evidence>
<feature type="repeat" description="ANK" evidence="1">
    <location>
        <begin position="265"/>
        <end position="293"/>
    </location>
</feature>
<dbReference type="Gene3D" id="1.25.40.20">
    <property type="entry name" value="Ankyrin repeat-containing domain"/>
    <property type="match status" value="1"/>
</dbReference>
<organism evidence="3">
    <name type="scientific">Oryza sativa subsp. japonica</name>
    <name type="common">Rice</name>
    <dbReference type="NCBI Taxonomy" id="39947"/>
    <lineage>
        <taxon>Eukaryota</taxon>
        <taxon>Viridiplantae</taxon>
        <taxon>Streptophyta</taxon>
        <taxon>Embryophyta</taxon>
        <taxon>Tracheophyta</taxon>
        <taxon>Spermatophyta</taxon>
        <taxon>Magnoliopsida</taxon>
        <taxon>Liliopsida</taxon>
        <taxon>Poales</taxon>
        <taxon>Poaceae</taxon>
        <taxon>BOP clade</taxon>
        <taxon>Oryzoideae</taxon>
        <taxon>Oryzeae</taxon>
        <taxon>Oryzinae</taxon>
        <taxon>Oryza</taxon>
        <taxon>Oryza sativa</taxon>
    </lineage>
</organism>
<dbReference type="SUPFAM" id="SSF48403">
    <property type="entry name" value="Ankyrin repeat"/>
    <property type="match status" value="1"/>
</dbReference>
<accession>B9G0B2</accession>
<dbReference type="InterPro" id="IPR051616">
    <property type="entry name" value="Cul2-RING_E3_ligase_SR"/>
</dbReference>
<dbReference type="PANTHER" id="PTHR46224:SF68">
    <property type="entry name" value="OS08G0325400 PROTEIN"/>
    <property type="match status" value="1"/>
</dbReference>
<dbReference type="EMBL" id="CM000145">
    <property type="protein sequence ID" value="EEE68479.1"/>
    <property type="molecule type" value="Genomic_DNA"/>
</dbReference>
<dbReference type="SMART" id="SM00248">
    <property type="entry name" value="ANK"/>
    <property type="match status" value="3"/>
</dbReference>
<feature type="compositionally biased region" description="Low complexity" evidence="2">
    <location>
        <begin position="63"/>
        <end position="74"/>
    </location>
</feature>
<dbReference type="HOGENOM" id="CLU_000134_44_4_1"/>
<dbReference type="InterPro" id="IPR011990">
    <property type="entry name" value="TPR-like_helical_dom_sf"/>
</dbReference>
<feature type="repeat" description="ANK" evidence="1">
    <location>
        <begin position="233"/>
        <end position="261"/>
    </location>
</feature>
<dbReference type="Gene3D" id="1.25.40.10">
    <property type="entry name" value="Tetratricopeptide repeat domain"/>
    <property type="match status" value="1"/>
</dbReference>
<sequence>MARGCDSPASPATPTIVVRRHCRSSSTCARNPNPRRGERGVGDELTEEKVATGGETVPSPSRPSQAAPDAAPGAALPLVPPEQRFLSLRKCDASLLRDSPVEAEREAPLAAVAGGGGEGRREDLANMLDTGRGCLRETVGEARQAGVQGMEGAGVLHLAAINGSMNVVRYLVETMRFDVDDLDKEADMLRVLVLLGGRKVWEFGSGNGAWGGGDCKMVKLLLAKGAYVDPLSDCGTPLHLAATEGQDGTMKILLDHKADYNKMVLGMTPLFVAINHASEKCAKLLVKAGADINGDYVLTALTDTSFNSVFALLTGRGAPVSRSITELKSLGSMAFQSKNYLHAAGFYSKSYICLIEDSVHFVIMETGGVVVSQDGELVIAVAAGPAADADEVAQAPSAAMMRTTTLSRRRRSWEPVVDGRAAMDLDPDDATLFSNRSLCWLRRGHGGKALLDAHECRKKQPDWSKACYRLGASLMSLKDYGSACDALFDGLKLDPADVQIENALREAFQNLKLSRSTKAK</sequence>
<feature type="repeat" description="ANK" evidence="1">
    <location>
        <begin position="151"/>
        <end position="173"/>
    </location>
</feature>
<dbReference type="Pfam" id="PF00023">
    <property type="entry name" value="Ank"/>
    <property type="match status" value="1"/>
</dbReference>
<evidence type="ECO:0000313" key="3">
    <source>
        <dbReference type="EMBL" id="EEE68479.1"/>
    </source>
</evidence>